<feature type="transmembrane region" description="Helical" evidence="7">
    <location>
        <begin position="349"/>
        <end position="371"/>
    </location>
</feature>
<sequence>MSPLSALRRVRAYGGQFALLAVLAMVTALLVTGVPRIADRLTAEGLRQYLSAQPATQRDILYTADQGGSGPSVKGASARAGKLAELHQAMPEPLRRVTGEQWYAAQTAFLTTRGPDLVAARLRVELGLRTVSGVREAATLTDGRWPTDDPEPDSPVEVALAVDVARQLGLKVGSRLVMSVLGPDGESEVQRTAVVVTGVFAATDPKGGIWDSLPTPLRVAPPIGDGPFLAVAVTSDAQIDGVTWPVTYSWRYRVDSGRLDARDLAAVSAAAAEITRNRPPELRLSQGVDLLLDDFADSLTASRTLLAVISAGVLATLAGLVGLAAALSVRRRRAEFVLLRARGGSSGTVAGRSLVEALLVIPAAVAVGWVVGLLLPGSSTGAAWPVPVVALLITAALPVLALASRGGGPGSRQDVVSARPSVRRLTAEVTVLVVAVLAAFLLRRRGLADDGTVDPLLVSVPVLLAVAAALVALRVYPWPVRLAGNLAARSRGSVAFLGLARAGRGSATAPLVVVVIAVATAAFCGVVSTGIGAGRDRAATRAVPGDALITADGFAPDTRDRFAELAGIRAVMPLLAQTGQPVFPDAQRQAADLADVSVLMVDGPAFARVVADAQLAVDLPAALTGPVPADGPVPALVSPAVAADLTAAGLTEPFVQVQGGRYAFRPAGTVDDFPLLTGAGDRFVVLAWPARPAFAERPLAPTGFLLAGTVTDRAALQRIGDDGQRRYHETGLVTGGAPDRPSVLTTWAQARADLGGRGVNGLLSFAFVAGTGGAVLLGLLAIAFAVLAGARSRGQVLSRLRTLGLSRRQWRGLLALELAPLVGTAVLTGAVVGALLPVLLNPVLGLAEFTGGAPVQVRFEPGLVGGIVGLGALALGFAVAVEALNNRRMRLGEVLRLGEES</sequence>
<feature type="transmembrane region" description="Helical" evidence="7">
    <location>
        <begin position="425"/>
        <end position="443"/>
    </location>
</feature>
<keyword evidence="5 7" id="KW-0472">Membrane</keyword>
<feature type="transmembrane region" description="Helical" evidence="7">
    <location>
        <begin position="383"/>
        <end position="404"/>
    </location>
</feature>
<evidence type="ECO:0000259" key="8">
    <source>
        <dbReference type="Pfam" id="PF02687"/>
    </source>
</evidence>
<dbReference type="Proteomes" id="UP000823521">
    <property type="component" value="Unassembled WGS sequence"/>
</dbReference>
<organism evidence="9 10">
    <name type="scientific">Micromonospora echinofusca</name>
    <dbReference type="NCBI Taxonomy" id="47858"/>
    <lineage>
        <taxon>Bacteria</taxon>
        <taxon>Bacillati</taxon>
        <taxon>Actinomycetota</taxon>
        <taxon>Actinomycetes</taxon>
        <taxon>Micromonosporales</taxon>
        <taxon>Micromonosporaceae</taxon>
        <taxon>Micromonospora</taxon>
    </lineage>
</organism>
<feature type="domain" description="ABC3 transporter permease C-terminal" evidence="8">
    <location>
        <begin position="773"/>
        <end position="881"/>
    </location>
</feature>
<evidence type="ECO:0000256" key="7">
    <source>
        <dbReference type="SAM" id="Phobius"/>
    </source>
</evidence>
<dbReference type="InterPro" id="IPR003838">
    <property type="entry name" value="ABC3_permease_C"/>
</dbReference>
<feature type="transmembrane region" description="Helical" evidence="7">
    <location>
        <begin position="12"/>
        <end position="31"/>
    </location>
</feature>
<dbReference type="Pfam" id="PF02687">
    <property type="entry name" value="FtsX"/>
    <property type="match status" value="1"/>
</dbReference>
<dbReference type="PANTHER" id="PTHR30572:SF4">
    <property type="entry name" value="ABC TRANSPORTER PERMEASE YTRF"/>
    <property type="match status" value="1"/>
</dbReference>
<feature type="transmembrane region" description="Helical" evidence="7">
    <location>
        <begin position="455"/>
        <end position="476"/>
    </location>
</feature>
<dbReference type="EMBL" id="WVUH01000475">
    <property type="protein sequence ID" value="MBO4210406.1"/>
    <property type="molecule type" value="Genomic_DNA"/>
</dbReference>
<feature type="transmembrane region" description="Helical" evidence="7">
    <location>
        <begin position="305"/>
        <end position="329"/>
    </location>
</feature>
<evidence type="ECO:0000256" key="3">
    <source>
        <dbReference type="ARBA" id="ARBA00022692"/>
    </source>
</evidence>
<feature type="transmembrane region" description="Helical" evidence="7">
    <location>
        <begin position="511"/>
        <end position="531"/>
    </location>
</feature>
<proteinExistence type="inferred from homology"/>
<evidence type="ECO:0000256" key="4">
    <source>
        <dbReference type="ARBA" id="ARBA00022989"/>
    </source>
</evidence>
<dbReference type="PANTHER" id="PTHR30572">
    <property type="entry name" value="MEMBRANE COMPONENT OF TRANSPORTER-RELATED"/>
    <property type="match status" value="1"/>
</dbReference>
<evidence type="ECO:0000256" key="2">
    <source>
        <dbReference type="ARBA" id="ARBA00022475"/>
    </source>
</evidence>
<comment type="subcellular location">
    <subcellularLocation>
        <location evidence="1">Cell membrane</location>
        <topology evidence="1">Multi-pass membrane protein</topology>
    </subcellularLocation>
</comment>
<evidence type="ECO:0000313" key="9">
    <source>
        <dbReference type="EMBL" id="MBO4210406.1"/>
    </source>
</evidence>
<keyword evidence="10" id="KW-1185">Reference proteome</keyword>
<evidence type="ECO:0000256" key="1">
    <source>
        <dbReference type="ARBA" id="ARBA00004651"/>
    </source>
</evidence>
<evidence type="ECO:0000256" key="6">
    <source>
        <dbReference type="ARBA" id="ARBA00038076"/>
    </source>
</evidence>
<reference evidence="9 10" key="1">
    <citation type="submission" date="2019-12" db="EMBL/GenBank/DDBJ databases">
        <title>Whole genome sequencing of endophytic Actinobacterium Micromonospora sp. MPMI6T.</title>
        <authorList>
            <person name="Evv R."/>
            <person name="Podile A.R."/>
        </authorList>
    </citation>
    <scope>NUCLEOTIDE SEQUENCE [LARGE SCALE GENOMIC DNA]</scope>
    <source>
        <strain evidence="9 10">MPMI6</strain>
    </source>
</reference>
<feature type="transmembrane region" description="Helical" evidence="7">
    <location>
        <begin position="810"/>
        <end position="839"/>
    </location>
</feature>
<comment type="caution">
    <text evidence="9">The sequence shown here is derived from an EMBL/GenBank/DDBJ whole genome shotgun (WGS) entry which is preliminary data.</text>
</comment>
<protein>
    <recommendedName>
        <fullName evidence="8">ABC3 transporter permease C-terminal domain-containing protein</fullName>
    </recommendedName>
</protein>
<keyword evidence="3 7" id="KW-0812">Transmembrane</keyword>
<feature type="transmembrane region" description="Helical" evidence="7">
    <location>
        <begin position="762"/>
        <end position="789"/>
    </location>
</feature>
<name>A0ABS3W0T4_MICEH</name>
<keyword evidence="4 7" id="KW-1133">Transmembrane helix</keyword>
<feature type="transmembrane region" description="Helical" evidence="7">
    <location>
        <begin position="859"/>
        <end position="881"/>
    </location>
</feature>
<dbReference type="InterPro" id="IPR050250">
    <property type="entry name" value="Macrolide_Exporter_MacB"/>
</dbReference>
<evidence type="ECO:0000313" key="10">
    <source>
        <dbReference type="Proteomes" id="UP000823521"/>
    </source>
</evidence>
<comment type="similarity">
    <text evidence="6">Belongs to the ABC-4 integral membrane protein family.</text>
</comment>
<evidence type="ECO:0000256" key="5">
    <source>
        <dbReference type="ARBA" id="ARBA00023136"/>
    </source>
</evidence>
<gene>
    <name evidence="9" type="ORF">GSF22_31090</name>
</gene>
<accession>A0ABS3W0T4</accession>
<keyword evidence="2" id="KW-1003">Cell membrane</keyword>
<dbReference type="RefSeq" id="WP_208817496.1">
    <property type="nucleotide sequence ID" value="NZ_WVUH01000475.1"/>
</dbReference>